<feature type="transmembrane region" description="Helical" evidence="13">
    <location>
        <begin position="57"/>
        <end position="76"/>
    </location>
</feature>
<evidence type="ECO:0000256" key="6">
    <source>
        <dbReference type="ARBA" id="ARBA00022692"/>
    </source>
</evidence>
<keyword evidence="7" id="KW-0479">Metal-binding</keyword>
<dbReference type="InterPro" id="IPR044537">
    <property type="entry name" value="Rip2-like"/>
</dbReference>
<protein>
    <submittedName>
        <fullName evidence="14">Peptidase, M50 family</fullName>
        <ecNumber evidence="14">3.4.24.-</ecNumber>
    </submittedName>
</protein>
<keyword evidence="8 14" id="KW-0378">Hydrolase</keyword>
<comment type="caution">
    <text evidence="14">The sequence shown here is derived from an EMBL/GenBank/DDBJ whole genome shotgun (WGS) entry which is preliminary data.</text>
</comment>
<keyword evidence="10 13" id="KW-1133">Transmembrane helix</keyword>
<name>A0A9W5N069_NEISU</name>
<evidence type="ECO:0000256" key="13">
    <source>
        <dbReference type="SAM" id="Phobius"/>
    </source>
</evidence>
<sequence>MFANFDLGVFLLAVLPVLLAITVREVARGYTARYWGDHTGEQLGRLTLNPLPHIDPVGTIVVPLVCLMIGSFLFGWARPMPIDSRNFRDPRRAWRWVSISGPIANLILAFFWGFVVVLAAYVPESYQAPLAQMAGYGVMVNSIWVAFSLIPILPWDGGIFIDTFLNAKQSMQFRKIEPYGTWIILILLFTGLLAKLIWPIIAMIQDAVRMVVMLFI</sequence>
<accession>A0A9W5N069</accession>
<evidence type="ECO:0000256" key="4">
    <source>
        <dbReference type="ARBA" id="ARBA00022475"/>
    </source>
</evidence>
<evidence type="ECO:0000256" key="8">
    <source>
        <dbReference type="ARBA" id="ARBA00022801"/>
    </source>
</evidence>
<keyword evidence="11" id="KW-0482">Metalloprotease</keyword>
<dbReference type="GO" id="GO:0005886">
    <property type="term" value="C:plasma membrane"/>
    <property type="evidence" value="ECO:0007669"/>
    <property type="project" value="UniProtKB-SubCell"/>
</dbReference>
<evidence type="ECO:0000313" key="15">
    <source>
        <dbReference type="Proteomes" id="UP000004621"/>
    </source>
</evidence>
<comment type="cofactor">
    <cofactor evidence="1">
        <name>Zn(2+)</name>
        <dbReference type="ChEBI" id="CHEBI:29105"/>
    </cofactor>
</comment>
<dbReference type="Proteomes" id="UP000004621">
    <property type="component" value="Unassembled WGS sequence"/>
</dbReference>
<evidence type="ECO:0000313" key="14">
    <source>
        <dbReference type="EMBL" id="EFC53018.1"/>
    </source>
</evidence>
<reference evidence="14 15" key="1">
    <citation type="submission" date="2010-01" db="EMBL/GenBank/DDBJ databases">
        <authorList>
            <person name="Weinstock G."/>
            <person name="Sodergren E."/>
            <person name="Clifton S."/>
            <person name="Fulton L."/>
            <person name="Fulton B."/>
            <person name="Courtney L."/>
            <person name="Fronick C."/>
            <person name="Harrison M."/>
            <person name="Strong C."/>
            <person name="Farmer C."/>
            <person name="Delahaunty K."/>
            <person name="Markovic C."/>
            <person name="Hall O."/>
            <person name="Minx P."/>
            <person name="Tomlinson C."/>
            <person name="Mitreva M."/>
            <person name="Nelson J."/>
            <person name="Hou S."/>
            <person name="Wollam A."/>
            <person name="Pepin K.H."/>
            <person name="Johnson M."/>
            <person name="Bhonagiri V."/>
            <person name="Nash W.E."/>
            <person name="Warren W."/>
            <person name="Chinwalla A."/>
            <person name="Mardis E.R."/>
            <person name="Wilson R.K."/>
        </authorList>
    </citation>
    <scope>NUCLEOTIDE SEQUENCE [LARGE SCALE GENOMIC DNA]</scope>
    <source>
        <strain evidence="14 15">NJ9703</strain>
    </source>
</reference>
<dbReference type="InterPro" id="IPR052348">
    <property type="entry name" value="Metallopeptidase_M50B"/>
</dbReference>
<keyword evidence="4" id="KW-1003">Cell membrane</keyword>
<evidence type="ECO:0000256" key="9">
    <source>
        <dbReference type="ARBA" id="ARBA00022833"/>
    </source>
</evidence>
<keyword evidence="9" id="KW-0862">Zinc</keyword>
<feature type="transmembrane region" description="Helical" evidence="13">
    <location>
        <begin position="182"/>
        <end position="204"/>
    </location>
</feature>
<dbReference type="GO" id="GO:0006508">
    <property type="term" value="P:proteolysis"/>
    <property type="evidence" value="ECO:0007669"/>
    <property type="project" value="UniProtKB-KW"/>
</dbReference>
<evidence type="ECO:0000256" key="2">
    <source>
        <dbReference type="ARBA" id="ARBA00004651"/>
    </source>
</evidence>
<keyword evidence="12 13" id="KW-0472">Membrane</keyword>
<evidence type="ECO:0000256" key="11">
    <source>
        <dbReference type="ARBA" id="ARBA00023049"/>
    </source>
</evidence>
<dbReference type="CDD" id="cd06158">
    <property type="entry name" value="S2P-M50_like_1"/>
    <property type="match status" value="1"/>
</dbReference>
<dbReference type="AlphaFoldDB" id="A0A9W5N069"/>
<feature type="transmembrane region" description="Helical" evidence="13">
    <location>
        <begin position="142"/>
        <end position="161"/>
    </location>
</feature>
<keyword evidence="5" id="KW-0645">Protease</keyword>
<proteinExistence type="inferred from homology"/>
<dbReference type="GO" id="GO:0046872">
    <property type="term" value="F:metal ion binding"/>
    <property type="evidence" value="ECO:0007669"/>
    <property type="project" value="UniProtKB-KW"/>
</dbReference>
<evidence type="ECO:0000256" key="12">
    <source>
        <dbReference type="ARBA" id="ARBA00023136"/>
    </source>
</evidence>
<feature type="transmembrane region" description="Helical" evidence="13">
    <location>
        <begin position="96"/>
        <end position="122"/>
    </location>
</feature>
<dbReference type="EC" id="3.4.24.-" evidence="14"/>
<dbReference type="RefSeq" id="WP_004518789.1">
    <property type="nucleotide sequence ID" value="NZ_ACEO02000001.1"/>
</dbReference>
<evidence type="ECO:0000256" key="10">
    <source>
        <dbReference type="ARBA" id="ARBA00022989"/>
    </source>
</evidence>
<evidence type="ECO:0000256" key="3">
    <source>
        <dbReference type="ARBA" id="ARBA00007931"/>
    </source>
</evidence>
<gene>
    <name evidence="14" type="ORF">NEISUBOT_03013</name>
</gene>
<organism evidence="14 15">
    <name type="scientific">Neisseria subflava NJ9703</name>
    <dbReference type="NCBI Taxonomy" id="546268"/>
    <lineage>
        <taxon>Bacteria</taxon>
        <taxon>Pseudomonadati</taxon>
        <taxon>Pseudomonadota</taxon>
        <taxon>Betaproteobacteria</taxon>
        <taxon>Neisseriales</taxon>
        <taxon>Neisseriaceae</taxon>
        <taxon>Neisseria</taxon>
    </lineage>
</organism>
<comment type="subcellular location">
    <subcellularLocation>
        <location evidence="2">Cell membrane</location>
        <topology evidence="2">Multi-pass membrane protein</topology>
    </subcellularLocation>
</comment>
<dbReference type="GO" id="GO:0008237">
    <property type="term" value="F:metallopeptidase activity"/>
    <property type="evidence" value="ECO:0007669"/>
    <property type="project" value="UniProtKB-KW"/>
</dbReference>
<evidence type="ECO:0000256" key="5">
    <source>
        <dbReference type="ARBA" id="ARBA00022670"/>
    </source>
</evidence>
<evidence type="ECO:0000256" key="7">
    <source>
        <dbReference type="ARBA" id="ARBA00022723"/>
    </source>
</evidence>
<dbReference type="PANTHER" id="PTHR35864:SF1">
    <property type="entry name" value="ZINC METALLOPROTEASE YWHC-RELATED"/>
    <property type="match status" value="1"/>
</dbReference>
<evidence type="ECO:0000256" key="1">
    <source>
        <dbReference type="ARBA" id="ARBA00001947"/>
    </source>
</evidence>
<keyword evidence="6 13" id="KW-0812">Transmembrane</keyword>
<dbReference type="PANTHER" id="PTHR35864">
    <property type="entry name" value="ZINC METALLOPROTEASE MJ0611-RELATED"/>
    <property type="match status" value="1"/>
</dbReference>
<dbReference type="EMBL" id="ACEO02000001">
    <property type="protein sequence ID" value="EFC53018.1"/>
    <property type="molecule type" value="Genomic_DNA"/>
</dbReference>
<comment type="similarity">
    <text evidence="3">Belongs to the peptidase M50B family.</text>
</comment>